<dbReference type="Proteomes" id="UP000240357">
    <property type="component" value="Unassembled WGS sequence"/>
</dbReference>
<dbReference type="Pfam" id="PF02826">
    <property type="entry name" value="2-Hacid_dh_C"/>
    <property type="match status" value="1"/>
</dbReference>
<protein>
    <submittedName>
        <fullName evidence="7">D-2-hydroxyacid dehydrogenase</fullName>
    </submittedName>
</protein>
<accession>A0A2T2YA45</accession>
<dbReference type="InterPro" id="IPR006139">
    <property type="entry name" value="D-isomer_2_OHA_DH_cat_dom"/>
</dbReference>
<dbReference type="Gene3D" id="3.40.50.720">
    <property type="entry name" value="NAD(P)-binding Rossmann-like Domain"/>
    <property type="match status" value="2"/>
</dbReference>
<dbReference type="InterPro" id="IPR050418">
    <property type="entry name" value="D-iso_2-hydroxyacid_DH_PdxB"/>
</dbReference>
<evidence type="ECO:0000256" key="3">
    <source>
        <dbReference type="ARBA" id="ARBA00023027"/>
    </source>
</evidence>
<gene>
    <name evidence="7" type="ORF">AHMF7605_01615</name>
</gene>
<keyword evidence="2 4" id="KW-0560">Oxidoreductase</keyword>
<dbReference type="PANTHER" id="PTHR43761:SF1">
    <property type="entry name" value="D-ISOMER SPECIFIC 2-HYDROXYACID DEHYDROGENASE CATALYTIC DOMAIN-CONTAINING PROTEIN-RELATED"/>
    <property type="match status" value="1"/>
</dbReference>
<evidence type="ECO:0000259" key="6">
    <source>
        <dbReference type="Pfam" id="PF02826"/>
    </source>
</evidence>
<dbReference type="InterPro" id="IPR006140">
    <property type="entry name" value="D-isomer_DH_NAD-bd"/>
</dbReference>
<evidence type="ECO:0000256" key="2">
    <source>
        <dbReference type="ARBA" id="ARBA00023002"/>
    </source>
</evidence>
<organism evidence="7 8">
    <name type="scientific">Adhaeribacter arboris</name>
    <dbReference type="NCBI Taxonomy" id="2072846"/>
    <lineage>
        <taxon>Bacteria</taxon>
        <taxon>Pseudomonadati</taxon>
        <taxon>Bacteroidota</taxon>
        <taxon>Cytophagia</taxon>
        <taxon>Cytophagales</taxon>
        <taxon>Hymenobacteraceae</taxon>
        <taxon>Adhaeribacter</taxon>
    </lineage>
</organism>
<sequence length="315" mass="34786">MKIAFLDTKTMGDIPNLKDLEKFGKVNYYATTNPSETLGRCLDQDIVILNKVELDRSIIEKCAQLKLICVAATGTNNIDVTAAQEKGIRVKNVVDYSTNSVAQLTFAILLQLIHNVPYFNNYVKLSKYSRNDIFTHLGPSFSEIAGKRFGIIGLGNIGRQVAKIAVAFGAEVVYYSTSGKNSNPEYPRLELPEFLATCDIISIHAPLNEHTRNLIAYPQLRQMKPTALLINAGRGGIVQEADLTQALNEDLIAGAGLDVFEKEPIQADNPLLKITNPQKLVLTPHVAWSSREARTLLMEKVIQNIEQFLEGEAGT</sequence>
<dbReference type="InterPro" id="IPR036291">
    <property type="entry name" value="NAD(P)-bd_dom_sf"/>
</dbReference>
<evidence type="ECO:0000256" key="1">
    <source>
        <dbReference type="ARBA" id="ARBA00005854"/>
    </source>
</evidence>
<dbReference type="OrthoDB" id="1522997at2"/>
<reference evidence="7 8" key="1">
    <citation type="submission" date="2018-03" db="EMBL/GenBank/DDBJ databases">
        <title>Adhaeribacter sp. HMF7605 Genome sequencing and assembly.</title>
        <authorList>
            <person name="Kang H."/>
            <person name="Kang J."/>
            <person name="Cha I."/>
            <person name="Kim H."/>
            <person name="Joh K."/>
        </authorList>
    </citation>
    <scope>NUCLEOTIDE SEQUENCE [LARGE SCALE GENOMIC DNA]</scope>
    <source>
        <strain evidence="7 8">HMF7605</strain>
    </source>
</reference>
<dbReference type="GO" id="GO:0051287">
    <property type="term" value="F:NAD binding"/>
    <property type="evidence" value="ECO:0007669"/>
    <property type="project" value="InterPro"/>
</dbReference>
<comment type="caution">
    <text evidence="7">The sequence shown here is derived from an EMBL/GenBank/DDBJ whole genome shotgun (WGS) entry which is preliminary data.</text>
</comment>
<feature type="domain" description="D-isomer specific 2-hydroxyacid dehydrogenase catalytic" evidence="5">
    <location>
        <begin position="13"/>
        <end position="312"/>
    </location>
</feature>
<proteinExistence type="inferred from homology"/>
<keyword evidence="8" id="KW-1185">Reference proteome</keyword>
<evidence type="ECO:0000313" key="7">
    <source>
        <dbReference type="EMBL" id="PSR52308.1"/>
    </source>
</evidence>
<dbReference type="SUPFAM" id="SSF52283">
    <property type="entry name" value="Formate/glycerate dehydrogenase catalytic domain-like"/>
    <property type="match status" value="1"/>
</dbReference>
<evidence type="ECO:0000256" key="4">
    <source>
        <dbReference type="RuleBase" id="RU003719"/>
    </source>
</evidence>
<comment type="similarity">
    <text evidence="1 4">Belongs to the D-isomer specific 2-hydroxyacid dehydrogenase family.</text>
</comment>
<dbReference type="NCBIfam" id="NF006263">
    <property type="entry name" value="PRK08410.1"/>
    <property type="match status" value="1"/>
</dbReference>
<evidence type="ECO:0000313" key="8">
    <source>
        <dbReference type="Proteomes" id="UP000240357"/>
    </source>
</evidence>
<dbReference type="SUPFAM" id="SSF51735">
    <property type="entry name" value="NAD(P)-binding Rossmann-fold domains"/>
    <property type="match status" value="1"/>
</dbReference>
<dbReference type="GO" id="GO:0016616">
    <property type="term" value="F:oxidoreductase activity, acting on the CH-OH group of donors, NAD or NADP as acceptor"/>
    <property type="evidence" value="ECO:0007669"/>
    <property type="project" value="InterPro"/>
</dbReference>
<dbReference type="PANTHER" id="PTHR43761">
    <property type="entry name" value="D-ISOMER SPECIFIC 2-HYDROXYACID DEHYDROGENASE FAMILY PROTEIN (AFU_ORTHOLOGUE AFUA_1G13630)"/>
    <property type="match status" value="1"/>
</dbReference>
<evidence type="ECO:0000259" key="5">
    <source>
        <dbReference type="Pfam" id="PF00389"/>
    </source>
</evidence>
<keyword evidence="3" id="KW-0520">NAD</keyword>
<dbReference type="Pfam" id="PF00389">
    <property type="entry name" value="2-Hacid_dh"/>
    <property type="match status" value="1"/>
</dbReference>
<feature type="domain" description="D-isomer specific 2-hydroxyacid dehydrogenase NAD-binding" evidence="6">
    <location>
        <begin position="107"/>
        <end position="287"/>
    </location>
</feature>
<dbReference type="RefSeq" id="WP_106925801.1">
    <property type="nucleotide sequence ID" value="NZ_PYFT01000001.1"/>
</dbReference>
<dbReference type="AlphaFoldDB" id="A0A2T2YA45"/>
<dbReference type="EMBL" id="PYFT01000001">
    <property type="protein sequence ID" value="PSR52308.1"/>
    <property type="molecule type" value="Genomic_DNA"/>
</dbReference>
<name>A0A2T2YA45_9BACT</name>